<sequence>MSLQGSLAPVAAKLPSGLTIKNTFLDHQSPWIDYVTVGDRPKSDPTCNATSSSMAEVASSGGNSWVGEFGGGRLPKEEDAKQQSGRSSEKGGNDSSDGPRVSLKPQSIGRSKRRRMQRKAMQVFLRGTRGAHSAAEHTAEGSSGSMRSGTSTKVSL</sequence>
<keyword evidence="3" id="KW-1185">Reference proteome</keyword>
<feature type="compositionally biased region" description="Polar residues" evidence="1">
    <location>
        <begin position="45"/>
        <end position="54"/>
    </location>
</feature>
<accession>A0ABN9URT1</accession>
<dbReference type="EMBL" id="CAUYUJ010016190">
    <property type="protein sequence ID" value="CAK0862732.1"/>
    <property type="molecule type" value="Genomic_DNA"/>
</dbReference>
<organism evidence="2 3">
    <name type="scientific">Prorocentrum cordatum</name>
    <dbReference type="NCBI Taxonomy" id="2364126"/>
    <lineage>
        <taxon>Eukaryota</taxon>
        <taxon>Sar</taxon>
        <taxon>Alveolata</taxon>
        <taxon>Dinophyceae</taxon>
        <taxon>Prorocentrales</taxon>
        <taxon>Prorocentraceae</taxon>
        <taxon>Prorocentrum</taxon>
    </lineage>
</organism>
<feature type="compositionally biased region" description="Basic and acidic residues" evidence="1">
    <location>
        <begin position="74"/>
        <end position="92"/>
    </location>
</feature>
<gene>
    <name evidence="2" type="ORF">PCOR1329_LOCUS51074</name>
</gene>
<name>A0ABN9URT1_9DINO</name>
<feature type="region of interest" description="Disordered" evidence="1">
    <location>
        <begin position="39"/>
        <end position="156"/>
    </location>
</feature>
<evidence type="ECO:0000313" key="3">
    <source>
        <dbReference type="Proteomes" id="UP001189429"/>
    </source>
</evidence>
<reference evidence="2" key="1">
    <citation type="submission" date="2023-10" db="EMBL/GenBank/DDBJ databases">
        <authorList>
            <person name="Chen Y."/>
            <person name="Shah S."/>
            <person name="Dougan E. K."/>
            <person name="Thang M."/>
            <person name="Chan C."/>
        </authorList>
    </citation>
    <scope>NUCLEOTIDE SEQUENCE [LARGE SCALE GENOMIC DNA]</scope>
</reference>
<evidence type="ECO:0000313" key="2">
    <source>
        <dbReference type="EMBL" id="CAK0862732.1"/>
    </source>
</evidence>
<evidence type="ECO:0000256" key="1">
    <source>
        <dbReference type="SAM" id="MobiDB-lite"/>
    </source>
</evidence>
<dbReference type="Proteomes" id="UP001189429">
    <property type="component" value="Unassembled WGS sequence"/>
</dbReference>
<protein>
    <submittedName>
        <fullName evidence="2">Uncharacterized protein</fullName>
    </submittedName>
</protein>
<comment type="caution">
    <text evidence="2">The sequence shown here is derived from an EMBL/GenBank/DDBJ whole genome shotgun (WGS) entry which is preliminary data.</text>
</comment>
<proteinExistence type="predicted"/>
<feature type="compositionally biased region" description="Low complexity" evidence="1">
    <location>
        <begin position="141"/>
        <end position="156"/>
    </location>
</feature>